<reference evidence="2" key="1">
    <citation type="submission" date="2019-04" db="EMBL/GenBank/DDBJ databases">
        <title>Evolution of Biomass-Degrading Anaerobic Consortia Revealed by Metagenomics.</title>
        <authorList>
            <person name="Peng X."/>
        </authorList>
    </citation>
    <scope>NUCLEOTIDE SEQUENCE</scope>
    <source>
        <strain evidence="2">SIG240</strain>
    </source>
</reference>
<organism evidence="2 3">
    <name type="scientific">Selenomonas ruminantium</name>
    <dbReference type="NCBI Taxonomy" id="971"/>
    <lineage>
        <taxon>Bacteria</taxon>
        <taxon>Bacillati</taxon>
        <taxon>Bacillota</taxon>
        <taxon>Negativicutes</taxon>
        <taxon>Selenomonadales</taxon>
        <taxon>Selenomonadaceae</taxon>
        <taxon>Selenomonas</taxon>
    </lineage>
</organism>
<feature type="region of interest" description="Disordered" evidence="1">
    <location>
        <begin position="43"/>
        <end position="65"/>
    </location>
</feature>
<gene>
    <name evidence="2" type="ORF">E7201_06945</name>
</gene>
<dbReference type="AlphaFoldDB" id="A0A927ZSV4"/>
<name>A0A927ZSV4_SELRU</name>
<evidence type="ECO:0000313" key="2">
    <source>
        <dbReference type="EMBL" id="MBE6092888.1"/>
    </source>
</evidence>
<evidence type="ECO:0000256" key="1">
    <source>
        <dbReference type="SAM" id="MobiDB-lite"/>
    </source>
</evidence>
<dbReference type="EMBL" id="SVBY01000042">
    <property type="protein sequence ID" value="MBE6092888.1"/>
    <property type="molecule type" value="Genomic_DNA"/>
</dbReference>
<protein>
    <submittedName>
        <fullName evidence="2">Uncharacterized protein</fullName>
    </submittedName>
</protein>
<accession>A0A927ZSV4</accession>
<comment type="caution">
    <text evidence="2">The sequence shown here is derived from an EMBL/GenBank/DDBJ whole genome shotgun (WGS) entry which is preliminary data.</text>
</comment>
<evidence type="ECO:0000313" key="3">
    <source>
        <dbReference type="Proteomes" id="UP000761380"/>
    </source>
</evidence>
<proteinExistence type="predicted"/>
<dbReference type="Proteomes" id="UP000761380">
    <property type="component" value="Unassembled WGS sequence"/>
</dbReference>
<sequence length="158" mass="17417">MQKRRIIIGGILGLALAGGGVFWLNASSNVPAQQQITETTVATRAENVPNPDKLTPPQAAQRQEKPAVKPIKDVFVYSLEGEQVFIVAGSVTADKKNHQWQAQIKNVNRKGQAQPVQSVMFKQEGNQILTCNADGKWRNIDEMDKTIFNKVVDISGTY</sequence>